<dbReference type="Pfam" id="PF21948">
    <property type="entry name" value="LplA-B_cat"/>
    <property type="match status" value="1"/>
</dbReference>
<dbReference type="PANTHER" id="PTHR43679:SF2">
    <property type="entry name" value="OCTANOYL-[GCVH]:PROTEIN N-OCTANOYLTRANSFERASE"/>
    <property type="match status" value="1"/>
</dbReference>
<dbReference type="EMBL" id="BLAG01000005">
    <property type="protein sequence ID" value="GES28906.1"/>
    <property type="molecule type" value="Genomic_DNA"/>
</dbReference>
<protein>
    <submittedName>
        <fullName evidence="2">Lipoate--protein ligase A</fullName>
    </submittedName>
</protein>
<dbReference type="Gene3D" id="3.30.930.10">
    <property type="entry name" value="Bira Bifunctional Protein, Domain 2"/>
    <property type="match status" value="1"/>
</dbReference>
<dbReference type="GeneID" id="96750565"/>
<comment type="caution">
    <text evidence="2">The sequence shown here is derived from an EMBL/GenBank/DDBJ whole genome shotgun (WGS) entry which is preliminary data.</text>
</comment>
<keyword evidence="2" id="KW-0436">Ligase</keyword>
<accession>A0A5J4LC53</accession>
<organism evidence="2 3">
    <name type="scientific">Streptomyces angustmyceticus</name>
    <dbReference type="NCBI Taxonomy" id="285578"/>
    <lineage>
        <taxon>Bacteria</taxon>
        <taxon>Bacillati</taxon>
        <taxon>Actinomycetota</taxon>
        <taxon>Actinomycetes</taxon>
        <taxon>Kitasatosporales</taxon>
        <taxon>Streptomycetaceae</taxon>
        <taxon>Streptomyces</taxon>
    </lineage>
</organism>
<dbReference type="OrthoDB" id="9788148at2"/>
<dbReference type="Gene3D" id="3.30.390.50">
    <property type="entry name" value="CO dehydrogenase flavoprotein, C-terminal domain"/>
    <property type="match status" value="1"/>
</dbReference>
<dbReference type="GO" id="GO:0016874">
    <property type="term" value="F:ligase activity"/>
    <property type="evidence" value="ECO:0007669"/>
    <property type="project" value="UniProtKB-KW"/>
</dbReference>
<evidence type="ECO:0000313" key="2">
    <source>
        <dbReference type="EMBL" id="GES28906.1"/>
    </source>
</evidence>
<proteinExistence type="predicted"/>
<sequence>MHGEYKVPGGKLVVVDLRVEAGRLKNVRVAGDFFLEPDEAILLIDDALEGAPADTDAAGLTARINAALPPSAVLFGFTAESVAIAVRRALAQATDWSDYDWQLIHEGPQPPALHMALDEVITAEVAAGRRPPTLRVWEWDSPAVIIGSFQSLRNEVDPDGVARHGITVVRRISGGGAMFVEPQSTITYSLAVPEALVSGLSFADSYAYLDDWVLAALGDMGIKAWYQPLNDIATEVGKVAGAAQKRVVGPGGGPGAVLHHVTMSYDIDAEKMLDVLRIGKEKLSDKGTRSAGKRVDPLRRQTGLPRETVIEKMIDSFRSRYGLTHGEVTEGEMARARELVRTKFEDAAWTARIP</sequence>
<dbReference type="PANTHER" id="PTHR43679">
    <property type="entry name" value="OCTANOYLTRANSFERASE LIPM-RELATED"/>
    <property type="match status" value="1"/>
</dbReference>
<reference evidence="2 3" key="1">
    <citation type="submission" date="2019-10" db="EMBL/GenBank/DDBJ databases">
        <title>Whole genome shotgun sequence of Streptomyces angustmyceticus NBRC 3934.</title>
        <authorList>
            <person name="Hosoyama A."/>
            <person name="Ichikawa N."/>
            <person name="Kimura A."/>
            <person name="Kitahashi Y."/>
            <person name="Komaki H."/>
            <person name="Uohara A."/>
        </authorList>
    </citation>
    <scope>NUCLEOTIDE SEQUENCE [LARGE SCALE GENOMIC DNA]</scope>
    <source>
        <strain evidence="2 3">NBRC 3934</strain>
    </source>
</reference>
<dbReference type="AlphaFoldDB" id="A0A5J4LC53"/>
<dbReference type="InterPro" id="IPR045864">
    <property type="entry name" value="aa-tRNA-synth_II/BPL/LPL"/>
</dbReference>
<dbReference type="CDD" id="cd16443">
    <property type="entry name" value="LplA"/>
    <property type="match status" value="1"/>
</dbReference>
<dbReference type="PROSITE" id="PS51733">
    <property type="entry name" value="BPL_LPL_CATALYTIC"/>
    <property type="match status" value="1"/>
</dbReference>
<gene>
    <name evidence="2" type="ORF">San01_13930</name>
</gene>
<evidence type="ECO:0000259" key="1">
    <source>
        <dbReference type="PROSITE" id="PS51733"/>
    </source>
</evidence>
<keyword evidence="3" id="KW-1185">Reference proteome</keyword>
<name>A0A5J4LC53_9ACTN</name>
<dbReference type="RefSeq" id="WP_086718942.1">
    <property type="nucleotide sequence ID" value="NZ_BLAG01000005.1"/>
</dbReference>
<dbReference type="InterPro" id="IPR004143">
    <property type="entry name" value="BPL_LPL_catalytic"/>
</dbReference>
<dbReference type="Proteomes" id="UP000325598">
    <property type="component" value="Unassembled WGS sequence"/>
</dbReference>
<dbReference type="SUPFAM" id="SSF55681">
    <property type="entry name" value="Class II aaRS and biotin synthetases"/>
    <property type="match status" value="1"/>
</dbReference>
<feature type="domain" description="BPL/LPL catalytic" evidence="1">
    <location>
        <begin position="128"/>
        <end position="325"/>
    </location>
</feature>
<evidence type="ECO:0000313" key="3">
    <source>
        <dbReference type="Proteomes" id="UP000325598"/>
    </source>
</evidence>
<dbReference type="InterPro" id="IPR050664">
    <property type="entry name" value="Octanoyltrans_LipM/LipL"/>
</dbReference>